<evidence type="ECO:0000256" key="6">
    <source>
        <dbReference type="SAM" id="Phobius"/>
    </source>
</evidence>
<dbReference type="CDD" id="cd06173">
    <property type="entry name" value="MFS_MefA_like"/>
    <property type="match status" value="1"/>
</dbReference>
<feature type="transmembrane region" description="Helical" evidence="6">
    <location>
        <begin position="287"/>
        <end position="309"/>
    </location>
</feature>
<feature type="transmembrane region" description="Helical" evidence="6">
    <location>
        <begin position="149"/>
        <end position="182"/>
    </location>
</feature>
<evidence type="ECO:0000256" key="1">
    <source>
        <dbReference type="ARBA" id="ARBA00004651"/>
    </source>
</evidence>
<feature type="transmembrane region" description="Helical" evidence="6">
    <location>
        <begin position="230"/>
        <end position="249"/>
    </location>
</feature>
<evidence type="ECO:0000256" key="3">
    <source>
        <dbReference type="ARBA" id="ARBA00022692"/>
    </source>
</evidence>
<evidence type="ECO:0000256" key="4">
    <source>
        <dbReference type="ARBA" id="ARBA00022989"/>
    </source>
</evidence>
<feature type="transmembrane region" description="Helical" evidence="6">
    <location>
        <begin position="21"/>
        <end position="39"/>
    </location>
</feature>
<keyword evidence="2" id="KW-1003">Cell membrane</keyword>
<feature type="transmembrane region" description="Helical" evidence="6">
    <location>
        <begin position="347"/>
        <end position="368"/>
    </location>
</feature>
<protein>
    <submittedName>
        <fullName evidence="7">DHA3 family major facilitator superfamily permease</fullName>
    </submittedName>
</protein>
<dbReference type="KEGG" id="cdiv:CPM_1858"/>
<dbReference type="PANTHER" id="PTHR23513">
    <property type="entry name" value="INTEGRAL MEMBRANE EFFLUX PROTEIN-RELATED"/>
    <property type="match status" value="1"/>
</dbReference>
<dbReference type="EMBL" id="LT719092">
    <property type="protein sequence ID" value="SJK85634.1"/>
    <property type="molecule type" value="Genomic_DNA"/>
</dbReference>
<evidence type="ECO:0000256" key="2">
    <source>
        <dbReference type="ARBA" id="ARBA00022475"/>
    </source>
</evidence>
<dbReference type="Gene3D" id="1.20.1250.20">
    <property type="entry name" value="MFS general substrate transporter like domains"/>
    <property type="match status" value="1"/>
</dbReference>
<dbReference type="STRING" id="1673428.CPM_1858"/>
<comment type="subcellular location">
    <subcellularLocation>
        <location evidence="1">Cell membrane</location>
        <topology evidence="1">Multi-pass membrane protein</topology>
    </subcellularLocation>
</comment>
<sequence length="405" mass="45258">MTQMKRKGYSRNFKLSRAGESINNISSSMMLVLFPWIVLSITNSSFLTGLEFAMSDLPLSASFLVGYYLTKLKRKKTIEVGVTAVRALILLFIFVVFLTGDKFYELISIFIGYFATSWTEDISSQIGGYWEKEFMDEDQYQSGISLSNFLNMLVILVSYVMAGLFIAIGIDLAFPLLILGYAVSTILRSFIKPKSEEAQEEQEEQPHSFKEGISYVWKNKILRYLMIRNLLTSLAFGGFLVVIEVLVKFRYAGSPFVLTVLLVGAMIGGVVGSKLGSNVKGNPRKVIGVLTAAYIPMVIFIPFSPSYIFIIPDSFLLMLTSQIDGVVFSTLFFKATPKDYMLQVHGVHNTFSLFPAVVSSVILGAIIQFISLDWAFYAIAILVVGQILVIWKAKEIGDVNMEEQN</sequence>
<proteinExistence type="predicted"/>
<keyword evidence="3 6" id="KW-0812">Transmembrane</keyword>
<feature type="transmembrane region" description="Helical" evidence="6">
    <location>
        <begin position="374"/>
        <end position="391"/>
    </location>
</feature>
<dbReference type="GO" id="GO:0022857">
    <property type="term" value="F:transmembrane transporter activity"/>
    <property type="evidence" value="ECO:0007669"/>
    <property type="project" value="InterPro"/>
</dbReference>
<dbReference type="InterPro" id="IPR011701">
    <property type="entry name" value="MFS"/>
</dbReference>
<evidence type="ECO:0000256" key="5">
    <source>
        <dbReference type="ARBA" id="ARBA00023136"/>
    </source>
</evidence>
<organism evidence="7 8">
    <name type="scientific">Cuniculiplasma divulgatum</name>
    <dbReference type="NCBI Taxonomy" id="1673428"/>
    <lineage>
        <taxon>Archaea</taxon>
        <taxon>Methanobacteriati</taxon>
        <taxon>Thermoplasmatota</taxon>
        <taxon>Thermoplasmata</taxon>
        <taxon>Thermoplasmatales</taxon>
        <taxon>Cuniculiplasmataceae</taxon>
        <taxon>Cuniculiplasma</taxon>
    </lineage>
</organism>
<keyword evidence="5 6" id="KW-0472">Membrane</keyword>
<dbReference type="PANTHER" id="PTHR23513:SF6">
    <property type="entry name" value="MAJOR FACILITATOR SUPERFAMILY ASSOCIATED DOMAIN-CONTAINING PROTEIN"/>
    <property type="match status" value="1"/>
</dbReference>
<evidence type="ECO:0000313" key="8">
    <source>
        <dbReference type="Proteomes" id="UP000187822"/>
    </source>
</evidence>
<name>A0A1R4A9K3_9ARCH</name>
<feature type="transmembrane region" description="Helical" evidence="6">
    <location>
        <begin position="80"/>
        <end position="100"/>
    </location>
</feature>
<dbReference type="InterPro" id="IPR036259">
    <property type="entry name" value="MFS_trans_sf"/>
</dbReference>
<dbReference type="GO" id="GO:0005886">
    <property type="term" value="C:plasma membrane"/>
    <property type="evidence" value="ECO:0007669"/>
    <property type="project" value="UniProtKB-SubCell"/>
</dbReference>
<feature type="transmembrane region" description="Helical" evidence="6">
    <location>
        <begin position="45"/>
        <end position="68"/>
    </location>
</feature>
<dbReference type="SUPFAM" id="SSF103473">
    <property type="entry name" value="MFS general substrate transporter"/>
    <property type="match status" value="1"/>
</dbReference>
<keyword evidence="4 6" id="KW-1133">Transmembrane helix</keyword>
<accession>A0A1R4A9K3</accession>
<dbReference type="AlphaFoldDB" id="A0A1R4A9K3"/>
<reference evidence="8" key="1">
    <citation type="submission" date="2016-06" db="EMBL/GenBank/DDBJ databases">
        <authorList>
            <person name="Toshchakov V.S."/>
        </authorList>
    </citation>
    <scope>NUCLEOTIDE SEQUENCE [LARGE SCALE GENOMIC DNA]</scope>
    <source>
        <strain>PM4 (JCM 30641</strain>
        <strain evidence="8">\VKM B-2940)</strain>
    </source>
</reference>
<gene>
    <name evidence="7" type="ORF">CPM_1858</name>
</gene>
<feature type="transmembrane region" description="Helical" evidence="6">
    <location>
        <begin position="315"/>
        <end position="335"/>
    </location>
</feature>
<dbReference type="Proteomes" id="UP000187822">
    <property type="component" value="Chromosome I"/>
</dbReference>
<feature type="transmembrane region" description="Helical" evidence="6">
    <location>
        <begin position="255"/>
        <end position="275"/>
    </location>
</feature>
<dbReference type="Pfam" id="PF07690">
    <property type="entry name" value="MFS_1"/>
    <property type="match status" value="1"/>
</dbReference>
<keyword evidence="8" id="KW-1185">Reference proteome</keyword>
<evidence type="ECO:0000313" key="7">
    <source>
        <dbReference type="EMBL" id="SJK85634.1"/>
    </source>
</evidence>